<feature type="transmembrane region" description="Helical" evidence="1">
    <location>
        <begin position="23"/>
        <end position="41"/>
    </location>
</feature>
<reference evidence="3" key="1">
    <citation type="journal article" date="2019" name="Int. J. Syst. Evol. Microbiol.">
        <title>The Global Catalogue of Microorganisms (GCM) 10K type strain sequencing project: providing services to taxonomists for standard genome sequencing and annotation.</title>
        <authorList>
            <consortium name="The Broad Institute Genomics Platform"/>
            <consortium name="The Broad Institute Genome Sequencing Center for Infectious Disease"/>
            <person name="Wu L."/>
            <person name="Ma J."/>
        </authorList>
    </citation>
    <scope>NUCLEOTIDE SEQUENCE [LARGE SCALE GENOMIC DNA]</scope>
    <source>
        <strain evidence="3">JCM 19212</strain>
    </source>
</reference>
<organism evidence="2 3">
    <name type="scientific">Lysobacter panacisoli</name>
    <dbReference type="NCBI Taxonomy" id="1255263"/>
    <lineage>
        <taxon>Bacteria</taxon>
        <taxon>Pseudomonadati</taxon>
        <taxon>Pseudomonadota</taxon>
        <taxon>Gammaproteobacteria</taxon>
        <taxon>Lysobacterales</taxon>
        <taxon>Lysobacteraceae</taxon>
        <taxon>Lysobacter</taxon>
    </lineage>
</organism>
<dbReference type="EMBL" id="BAABKY010000002">
    <property type="protein sequence ID" value="GAA5074401.1"/>
    <property type="molecule type" value="Genomic_DNA"/>
</dbReference>
<evidence type="ECO:0000313" key="3">
    <source>
        <dbReference type="Proteomes" id="UP001501083"/>
    </source>
</evidence>
<keyword evidence="1" id="KW-1133">Transmembrane helix</keyword>
<sequence>MCGTQGDNMKMDKPARSDRVEQALRWTLALALIAAVCWAWGQGSGMGAFGG</sequence>
<evidence type="ECO:0000313" key="2">
    <source>
        <dbReference type="EMBL" id="GAA5074401.1"/>
    </source>
</evidence>
<name>A0ABP9LDT4_9GAMM</name>
<comment type="caution">
    <text evidence="2">The sequence shown here is derived from an EMBL/GenBank/DDBJ whole genome shotgun (WGS) entry which is preliminary data.</text>
</comment>
<dbReference type="Proteomes" id="UP001501083">
    <property type="component" value="Unassembled WGS sequence"/>
</dbReference>
<proteinExistence type="predicted"/>
<keyword evidence="1" id="KW-0472">Membrane</keyword>
<protein>
    <submittedName>
        <fullName evidence="2">Uncharacterized protein</fullName>
    </submittedName>
</protein>
<keyword evidence="3" id="KW-1185">Reference proteome</keyword>
<keyword evidence="1" id="KW-0812">Transmembrane</keyword>
<evidence type="ECO:0000256" key="1">
    <source>
        <dbReference type="SAM" id="Phobius"/>
    </source>
</evidence>
<gene>
    <name evidence="2" type="ORF">GCM10025759_16700</name>
</gene>
<accession>A0ABP9LDT4</accession>